<reference evidence="1 2" key="1">
    <citation type="submission" date="2024-05" db="EMBL/GenBank/DDBJ databases">
        <title>Roseateles sp. 2.12 16S ribosomal RNA gene Genome sequencing and assembly.</title>
        <authorList>
            <person name="Woo H."/>
        </authorList>
    </citation>
    <scope>NUCLEOTIDE SEQUENCE [LARGE SCALE GENOMIC DNA]</scope>
    <source>
        <strain evidence="1 2">2.12</strain>
    </source>
</reference>
<keyword evidence="2" id="KW-1185">Reference proteome</keyword>
<sequence length="68" mass="7422">MPSTPIQLIVHSMARIVGPIRNPRRRLPAAALAVVHGGNSQDFTPIAQLEMLLQYQGAFDIAPQHHAT</sequence>
<name>A0ABV0G9Y3_9BURK</name>
<dbReference type="Proteomes" id="UP001462640">
    <property type="component" value="Unassembled WGS sequence"/>
</dbReference>
<evidence type="ECO:0000313" key="2">
    <source>
        <dbReference type="Proteomes" id="UP001462640"/>
    </source>
</evidence>
<organism evidence="1 2">
    <name type="scientific">Roseateles flavus</name>
    <dbReference type="NCBI Taxonomy" id="3149041"/>
    <lineage>
        <taxon>Bacteria</taxon>
        <taxon>Pseudomonadati</taxon>
        <taxon>Pseudomonadota</taxon>
        <taxon>Betaproteobacteria</taxon>
        <taxon>Burkholderiales</taxon>
        <taxon>Sphaerotilaceae</taxon>
        <taxon>Roseateles</taxon>
    </lineage>
</organism>
<comment type="caution">
    <text evidence="1">The sequence shown here is derived from an EMBL/GenBank/DDBJ whole genome shotgun (WGS) entry which is preliminary data.</text>
</comment>
<dbReference type="RefSeq" id="WP_347607419.1">
    <property type="nucleotide sequence ID" value="NZ_JBDPZC010000001.1"/>
</dbReference>
<accession>A0ABV0G9Y3</accession>
<dbReference type="EMBL" id="JBDPZC010000001">
    <property type="protein sequence ID" value="MEO3711853.1"/>
    <property type="molecule type" value="Genomic_DNA"/>
</dbReference>
<proteinExistence type="predicted"/>
<gene>
    <name evidence="1" type="ORF">ABDJ40_03630</name>
</gene>
<evidence type="ECO:0000313" key="1">
    <source>
        <dbReference type="EMBL" id="MEO3711853.1"/>
    </source>
</evidence>
<protein>
    <submittedName>
        <fullName evidence="1">Uncharacterized protein</fullName>
    </submittedName>
</protein>